<dbReference type="InterPro" id="IPR037143">
    <property type="entry name" value="4-PPantetheinyl_Trfase_dom_sf"/>
</dbReference>
<dbReference type="InterPro" id="IPR055066">
    <property type="entry name" value="AASDHPPT_N"/>
</dbReference>
<dbReference type="SUPFAM" id="SSF46689">
    <property type="entry name" value="Homeodomain-like"/>
    <property type="match status" value="1"/>
</dbReference>
<evidence type="ECO:0000259" key="4">
    <source>
        <dbReference type="Pfam" id="PF01648"/>
    </source>
</evidence>
<feature type="region of interest" description="Disordered" evidence="3">
    <location>
        <begin position="115"/>
        <end position="152"/>
    </location>
</feature>
<sequence length="539" mass="60982">MSRKTNRRELTEFDKGRIVGLADCGKNLAEISKQLDIPRSTVRDFIKRSKERGHYENVPRPGRPRKTTEEIDKLIVEVTDDRSDSLEDIQKQIVPELSVRTIKRRIREAADRPEVLSPVSASAPGSSTLQHTTLHRNSVSKPGLKKPSLSGTNLSGSALEAYGVKQEYQPQMNHVNMGLGMEMDPRLNNDIQMISQVPVQQQQQQQIPVQQQQPVPQQVQPVYNPILDQDFNMNYMVQEPITTDYLGGNLFDWQNSKQSVYLFLLDVRPIWNSQNDFNQAMRLLPVESQLDISRFRYRSDAKMALGSQLLQRYIATVLTGKKWTDIVISKTPQGKSFVANSPFDYNISHHSELVVVAVRPDGKQIGVDIISTVPPSNWTMNWMEGFSQIFSPFEYSQVTSDSTGNGEFFLRWALKESYSKAIGMGLNMDLAKLEFRNLDTARLMDAAKDKTGTDVVGAVAVQRGWSNSAQLWIDGVAQDRWHHEIFMLNNNHVIALATHKEGVNEVEQVRLRNLTVEELMSRALPFGPAVAMQPHSNPV</sequence>
<dbReference type="GO" id="GO:0000287">
    <property type="term" value="F:magnesium ion binding"/>
    <property type="evidence" value="ECO:0007669"/>
    <property type="project" value="InterPro"/>
</dbReference>
<reference evidence="6 7" key="1">
    <citation type="submission" date="2018-07" db="EMBL/GenBank/DDBJ databases">
        <title>Draft Genome Assemblies for Five Robust Yarrowia lipolytica Strains Exhibiting High Lipid Production and Pentose Sugar Utilization and Sugar Alcohol Secretion from Undetoxified Lignocellulosic Biomass Hydrolysates.</title>
        <authorList>
            <consortium name="DOE Joint Genome Institute"/>
            <person name="Walker C."/>
            <person name="Ryu S."/>
            <person name="Na H."/>
            <person name="Zane M."/>
            <person name="LaButti K."/>
            <person name="Lipzen A."/>
            <person name="Haridas S."/>
            <person name="Barry K."/>
            <person name="Grigoriev I.V."/>
            <person name="Quarterman J."/>
            <person name="Slininger P."/>
            <person name="Dien B."/>
            <person name="Trinh C.T."/>
        </authorList>
    </citation>
    <scope>NUCLEOTIDE SEQUENCE [LARGE SCALE GENOMIC DNA]</scope>
    <source>
        <strain evidence="6 7">YB392</strain>
    </source>
</reference>
<dbReference type="Proteomes" id="UP000256601">
    <property type="component" value="Unassembled WGS sequence"/>
</dbReference>
<dbReference type="Pfam" id="PF22624">
    <property type="entry name" value="AASDHPPT_N"/>
    <property type="match status" value="1"/>
</dbReference>
<dbReference type="InterPro" id="IPR009057">
    <property type="entry name" value="Homeodomain-like_sf"/>
</dbReference>
<dbReference type="Gene3D" id="3.90.470.20">
    <property type="entry name" value="4'-phosphopantetheinyl transferase domain"/>
    <property type="match status" value="2"/>
</dbReference>
<dbReference type="GO" id="GO:0008897">
    <property type="term" value="F:holo-[acyl-carrier-protein] synthase activity"/>
    <property type="evidence" value="ECO:0007669"/>
    <property type="project" value="UniProtKB-EC"/>
</dbReference>
<dbReference type="Pfam" id="PF01648">
    <property type="entry name" value="ACPS"/>
    <property type="match status" value="1"/>
</dbReference>
<organism evidence="6 7">
    <name type="scientific">Yarrowia lipolytica</name>
    <name type="common">Candida lipolytica</name>
    <dbReference type="NCBI Taxonomy" id="4952"/>
    <lineage>
        <taxon>Eukaryota</taxon>
        <taxon>Fungi</taxon>
        <taxon>Dikarya</taxon>
        <taxon>Ascomycota</taxon>
        <taxon>Saccharomycotina</taxon>
        <taxon>Dipodascomycetes</taxon>
        <taxon>Dipodascales</taxon>
        <taxon>Dipodascales incertae sedis</taxon>
        <taxon>Yarrowia</taxon>
    </lineage>
</organism>
<dbReference type="PANTHER" id="PTHR12215">
    <property type="entry name" value="PHOSPHOPANTETHEINE TRANSFERASE"/>
    <property type="match status" value="1"/>
</dbReference>
<proteinExistence type="predicted"/>
<dbReference type="VEuPathDB" id="FungiDB:YALI0_E09306g"/>
<dbReference type="SUPFAM" id="SSF56214">
    <property type="entry name" value="4'-phosphopantetheinyl transferase"/>
    <property type="match status" value="2"/>
</dbReference>
<dbReference type="InterPro" id="IPR050559">
    <property type="entry name" value="P-Pant_transferase_sf"/>
</dbReference>
<evidence type="ECO:0000313" key="7">
    <source>
        <dbReference type="Proteomes" id="UP000256601"/>
    </source>
</evidence>
<evidence type="ECO:0000256" key="3">
    <source>
        <dbReference type="SAM" id="MobiDB-lite"/>
    </source>
</evidence>
<dbReference type="PANTHER" id="PTHR12215:SF10">
    <property type="entry name" value="L-AMINOADIPATE-SEMIALDEHYDE DEHYDROGENASE-PHOSPHOPANTETHEINYL TRANSFERASE"/>
    <property type="match status" value="1"/>
</dbReference>
<dbReference type="GO" id="GO:0005829">
    <property type="term" value="C:cytosol"/>
    <property type="evidence" value="ECO:0007669"/>
    <property type="project" value="TreeGrafter"/>
</dbReference>
<protein>
    <recommendedName>
        <fullName evidence="1">holo-[acyl-carrier-protein] synthase</fullName>
        <ecNumber evidence="1">2.7.8.7</ecNumber>
    </recommendedName>
</protein>
<keyword evidence="2" id="KW-0808">Transferase</keyword>
<dbReference type="VEuPathDB" id="FungiDB:YALI1_E11510g"/>
<gene>
    <name evidence="6" type="ORF">B0I71DRAFT_129949</name>
</gene>
<evidence type="ECO:0000313" key="6">
    <source>
        <dbReference type="EMBL" id="RDW26953.1"/>
    </source>
</evidence>
<accession>A0A371C9J8</accession>
<dbReference type="EMBL" id="KZ857331">
    <property type="protein sequence ID" value="RDW26953.1"/>
    <property type="molecule type" value="Genomic_DNA"/>
</dbReference>
<evidence type="ECO:0000256" key="2">
    <source>
        <dbReference type="ARBA" id="ARBA00022679"/>
    </source>
</evidence>
<feature type="domain" description="4'-phosphopantetheinyl transferase" evidence="4">
    <location>
        <begin position="364"/>
        <end position="442"/>
    </location>
</feature>
<dbReference type="Gene3D" id="1.10.10.10">
    <property type="entry name" value="Winged helix-like DNA-binding domain superfamily/Winged helix DNA-binding domain"/>
    <property type="match status" value="1"/>
</dbReference>
<dbReference type="VEuPathDB" id="FungiDB:YALI0_E09372g"/>
<name>A0A371C9J8_YARLL</name>
<dbReference type="GO" id="GO:0019878">
    <property type="term" value="P:lysine biosynthetic process via aminoadipic acid"/>
    <property type="evidence" value="ECO:0007669"/>
    <property type="project" value="TreeGrafter"/>
</dbReference>
<dbReference type="InterPro" id="IPR036388">
    <property type="entry name" value="WH-like_DNA-bd_sf"/>
</dbReference>
<feature type="compositionally biased region" description="Polar residues" evidence="3">
    <location>
        <begin position="119"/>
        <end position="140"/>
    </location>
</feature>
<evidence type="ECO:0000256" key="1">
    <source>
        <dbReference type="ARBA" id="ARBA00013172"/>
    </source>
</evidence>
<feature type="domain" description="4'-phosphopantetheinyl transferase N-terminal" evidence="5">
    <location>
        <begin position="273"/>
        <end position="359"/>
    </location>
</feature>
<dbReference type="InterPro" id="IPR008278">
    <property type="entry name" value="4-PPantetheinyl_Trfase_dom"/>
</dbReference>
<evidence type="ECO:0000259" key="5">
    <source>
        <dbReference type="Pfam" id="PF22624"/>
    </source>
</evidence>
<dbReference type="AlphaFoldDB" id="A0A371C9J8"/>
<dbReference type="Pfam" id="PF13384">
    <property type="entry name" value="HTH_23"/>
    <property type="match status" value="1"/>
</dbReference>
<dbReference type="EC" id="2.7.8.7" evidence="1"/>